<comment type="similarity">
    <text evidence="1 9 10">Belongs to the class-I aminoacyl-tRNA synthetase family.</text>
</comment>
<dbReference type="AlphaFoldDB" id="A0A1P8JUA6"/>
<keyword evidence="2 9" id="KW-0963">Cytoplasm</keyword>
<dbReference type="NCBIfam" id="NF008923">
    <property type="entry name" value="PRK12284.1"/>
    <property type="match status" value="1"/>
</dbReference>
<comment type="function">
    <text evidence="9">Catalyzes the attachment of tryptophan to tRNA(Trp).</text>
</comment>
<dbReference type="InterPro" id="IPR024109">
    <property type="entry name" value="Trp-tRNA-ligase_bac-type"/>
</dbReference>
<dbReference type="FunFam" id="1.10.240.10:FF:000005">
    <property type="entry name" value="Tryptophan--tRNA ligase"/>
    <property type="match status" value="1"/>
</dbReference>
<keyword evidence="3 9" id="KW-0436">Ligase</keyword>
<evidence type="ECO:0000256" key="5">
    <source>
        <dbReference type="ARBA" id="ARBA00022840"/>
    </source>
</evidence>
<gene>
    <name evidence="9" type="primary">trpS</name>
    <name evidence="11" type="ORF">RD110_09110</name>
</gene>
<dbReference type="Proteomes" id="UP000186609">
    <property type="component" value="Chromosome"/>
</dbReference>
<dbReference type="GO" id="GO:0004830">
    <property type="term" value="F:tryptophan-tRNA ligase activity"/>
    <property type="evidence" value="ECO:0007669"/>
    <property type="project" value="UniProtKB-UniRule"/>
</dbReference>
<evidence type="ECO:0000313" key="11">
    <source>
        <dbReference type="EMBL" id="APW37332.1"/>
    </source>
</evidence>
<keyword evidence="4 9" id="KW-0547">Nucleotide-binding</keyword>
<comment type="subcellular location">
    <subcellularLocation>
        <location evidence="9">Cytoplasm</location>
    </subcellularLocation>
</comment>
<dbReference type="SUPFAM" id="SSF52374">
    <property type="entry name" value="Nucleotidylyl transferase"/>
    <property type="match status" value="1"/>
</dbReference>
<comment type="catalytic activity">
    <reaction evidence="8 9">
        <text>tRNA(Trp) + L-tryptophan + ATP = L-tryptophyl-tRNA(Trp) + AMP + diphosphate + H(+)</text>
        <dbReference type="Rhea" id="RHEA:24080"/>
        <dbReference type="Rhea" id="RHEA-COMP:9671"/>
        <dbReference type="Rhea" id="RHEA-COMP:9705"/>
        <dbReference type="ChEBI" id="CHEBI:15378"/>
        <dbReference type="ChEBI" id="CHEBI:30616"/>
        <dbReference type="ChEBI" id="CHEBI:33019"/>
        <dbReference type="ChEBI" id="CHEBI:57912"/>
        <dbReference type="ChEBI" id="CHEBI:78442"/>
        <dbReference type="ChEBI" id="CHEBI:78535"/>
        <dbReference type="ChEBI" id="CHEBI:456215"/>
        <dbReference type="EC" id="6.1.1.2"/>
    </reaction>
</comment>
<dbReference type="SUPFAM" id="SSF160113">
    <property type="entry name" value="YegP-like"/>
    <property type="match status" value="1"/>
</dbReference>
<feature type="binding site" evidence="9">
    <location>
        <position position="144"/>
    </location>
    <ligand>
        <name>L-tryptophan</name>
        <dbReference type="ChEBI" id="CHEBI:57912"/>
    </ligand>
</feature>
<keyword evidence="5 9" id="KW-0067">ATP-binding</keyword>
<dbReference type="Pfam" id="PF00579">
    <property type="entry name" value="tRNA-synt_1b"/>
    <property type="match status" value="1"/>
</dbReference>
<dbReference type="RefSeq" id="WP_076198747.1">
    <property type="nucleotide sequence ID" value="NZ_CP019236.1"/>
</dbReference>
<dbReference type="STRING" id="1842727.RD110_09110"/>
<dbReference type="GO" id="GO:0006436">
    <property type="term" value="P:tryptophanyl-tRNA aminoacylation"/>
    <property type="evidence" value="ECO:0007669"/>
    <property type="project" value="UniProtKB-UniRule"/>
</dbReference>
<dbReference type="HAMAP" id="MF_00140_B">
    <property type="entry name" value="Trp_tRNA_synth_B"/>
    <property type="match status" value="1"/>
</dbReference>
<dbReference type="Gene3D" id="1.10.240.10">
    <property type="entry name" value="Tyrosyl-Transfer RNA Synthetase"/>
    <property type="match status" value="1"/>
</dbReference>
<keyword evidence="7 9" id="KW-0030">Aminoacyl-tRNA synthetase</keyword>
<evidence type="ECO:0000256" key="3">
    <source>
        <dbReference type="ARBA" id="ARBA00022598"/>
    </source>
</evidence>
<feature type="short sequence motif" description="'HIGH' region" evidence="9">
    <location>
        <begin position="12"/>
        <end position="20"/>
    </location>
</feature>
<dbReference type="Gene3D" id="3.40.50.620">
    <property type="entry name" value="HUPs"/>
    <property type="match status" value="1"/>
</dbReference>
<evidence type="ECO:0000256" key="10">
    <source>
        <dbReference type="RuleBase" id="RU363036"/>
    </source>
</evidence>
<dbReference type="GO" id="GO:0005829">
    <property type="term" value="C:cytosol"/>
    <property type="evidence" value="ECO:0007669"/>
    <property type="project" value="TreeGrafter"/>
</dbReference>
<dbReference type="GO" id="GO:0005524">
    <property type="term" value="F:ATP binding"/>
    <property type="evidence" value="ECO:0007669"/>
    <property type="project" value="UniProtKB-UniRule"/>
</dbReference>
<keyword evidence="6 9" id="KW-0648">Protein biosynthesis</keyword>
<dbReference type="OrthoDB" id="9801042at2"/>
<evidence type="ECO:0000313" key="12">
    <source>
        <dbReference type="Proteomes" id="UP000186609"/>
    </source>
</evidence>
<accession>A0A1P8JUA6</accession>
<keyword evidence="12" id="KW-1185">Reference proteome</keyword>
<dbReference type="InterPro" id="IPR014729">
    <property type="entry name" value="Rossmann-like_a/b/a_fold"/>
</dbReference>
<dbReference type="CDD" id="cd00806">
    <property type="entry name" value="TrpRS_core"/>
    <property type="match status" value="1"/>
</dbReference>
<feature type="binding site" evidence="9">
    <location>
        <position position="195"/>
    </location>
    <ligand>
        <name>ATP</name>
        <dbReference type="ChEBI" id="CHEBI:30616"/>
    </ligand>
</feature>
<evidence type="ECO:0000256" key="8">
    <source>
        <dbReference type="ARBA" id="ARBA00049929"/>
    </source>
</evidence>
<feature type="short sequence motif" description="'KMSKS' region" evidence="9">
    <location>
        <begin position="202"/>
        <end position="206"/>
    </location>
</feature>
<dbReference type="PANTHER" id="PTHR43766">
    <property type="entry name" value="TRYPTOPHAN--TRNA LIGASE, MITOCHONDRIAL"/>
    <property type="match status" value="1"/>
</dbReference>
<feature type="binding site" evidence="9">
    <location>
        <begin position="11"/>
        <end position="13"/>
    </location>
    <ligand>
        <name>ATP</name>
        <dbReference type="ChEBI" id="CHEBI:30616"/>
    </ligand>
</feature>
<dbReference type="PANTHER" id="PTHR43766:SF1">
    <property type="entry name" value="TRYPTOPHAN--TRNA LIGASE, MITOCHONDRIAL"/>
    <property type="match status" value="1"/>
</dbReference>
<proteinExistence type="inferred from homology"/>
<dbReference type="FunFam" id="3.40.50.620:FF:000144">
    <property type="entry name" value="Tryptophan--tRNA ligase"/>
    <property type="match status" value="1"/>
</dbReference>
<feature type="binding site" evidence="9">
    <location>
        <begin position="202"/>
        <end position="206"/>
    </location>
    <ligand>
        <name>ATP</name>
        <dbReference type="ChEBI" id="CHEBI:30616"/>
    </ligand>
</feature>
<dbReference type="InterPro" id="IPR002306">
    <property type="entry name" value="Trp-tRNA-ligase"/>
</dbReference>
<feature type="binding site" evidence="9">
    <location>
        <begin position="156"/>
        <end position="158"/>
    </location>
    <ligand>
        <name>ATP</name>
        <dbReference type="ChEBI" id="CHEBI:30616"/>
    </ligand>
</feature>
<dbReference type="InterPro" id="IPR050203">
    <property type="entry name" value="Trp-tRNA_synthetase"/>
</dbReference>
<evidence type="ECO:0000256" key="2">
    <source>
        <dbReference type="ARBA" id="ARBA00022490"/>
    </source>
</evidence>
<evidence type="ECO:0000256" key="7">
    <source>
        <dbReference type="ARBA" id="ARBA00023146"/>
    </source>
</evidence>
<name>A0A1P8JUA6_9BURK</name>
<dbReference type="KEGG" id="rhy:RD110_09110"/>
<dbReference type="InterPro" id="IPR036913">
    <property type="entry name" value="YegP-like_sf"/>
</dbReference>
<comment type="subunit">
    <text evidence="9">Homodimer.</text>
</comment>
<reference evidence="11 12" key="1">
    <citation type="submission" date="2017-01" db="EMBL/GenBank/DDBJ databases">
        <authorList>
            <person name="Mah S.A."/>
            <person name="Swanson W.J."/>
            <person name="Moy G.W."/>
            <person name="Vacquier V.D."/>
        </authorList>
    </citation>
    <scope>NUCLEOTIDE SEQUENCE [LARGE SCALE GENOMIC DNA]</scope>
    <source>
        <strain evidence="11 12">DCY110</strain>
    </source>
</reference>
<evidence type="ECO:0000256" key="4">
    <source>
        <dbReference type="ARBA" id="ARBA00022741"/>
    </source>
</evidence>
<evidence type="ECO:0000256" key="6">
    <source>
        <dbReference type="ARBA" id="ARBA00022917"/>
    </source>
</evidence>
<sequence length="432" mass="47002">MTSLRVLTGITTSGTPHLGNYVGAIRPAVRASLVSGSESFYFLADYHALIKIDEPARIQQSTLEIAATWLAAGLDPARVTFYRQSDIPEIPELTWLLTCVTAKGILNRAHAYKASVDKNNAAGEDPDADINAGLFMYPVLMAADILMFNAHKVPVGRDQIQHIEMARDIAQRFNHLYGEHFVLPEAAIEESVATLPGLDGRKMSKSYDNTIPLFTPREQLRKLIAGIVTDSRAPGEPKDTEGSALFQIYQAFATPEETETLRKAYADGIAWGDAKQMLFERIDQEVAPMRATYQSFIDNPGKLEDILLAGAAKARKLATPFTADLRRAVGLRNLTTQAKGKAAKAGKAALPSFKQYREADGLFRFKFVDAHGRLLLQSTAFASPKDAGQAIAQLQRDGESALQALQPQLEHVDGVQAGEVAAALRQLAAANA</sequence>
<organism evidence="11 12">
    <name type="scientific">Rhodoferax koreensis</name>
    <dbReference type="NCBI Taxonomy" id="1842727"/>
    <lineage>
        <taxon>Bacteria</taxon>
        <taxon>Pseudomonadati</taxon>
        <taxon>Pseudomonadota</taxon>
        <taxon>Betaproteobacteria</taxon>
        <taxon>Burkholderiales</taxon>
        <taxon>Comamonadaceae</taxon>
        <taxon>Rhodoferax</taxon>
    </lineage>
</organism>
<dbReference type="Gene3D" id="2.30.29.80">
    <property type="match status" value="1"/>
</dbReference>
<evidence type="ECO:0000256" key="9">
    <source>
        <dbReference type="HAMAP-Rule" id="MF_00140"/>
    </source>
</evidence>
<dbReference type="PRINTS" id="PR01039">
    <property type="entry name" value="TRNASYNTHTRP"/>
</dbReference>
<evidence type="ECO:0000256" key="1">
    <source>
        <dbReference type="ARBA" id="ARBA00005594"/>
    </source>
</evidence>
<dbReference type="EC" id="6.1.1.2" evidence="9"/>
<dbReference type="NCBIfam" id="TIGR00233">
    <property type="entry name" value="trpS"/>
    <property type="match status" value="1"/>
</dbReference>
<dbReference type="InterPro" id="IPR002305">
    <property type="entry name" value="aa-tRNA-synth_Ic"/>
</dbReference>
<feature type="binding site" evidence="9">
    <location>
        <begin position="19"/>
        <end position="20"/>
    </location>
    <ligand>
        <name>ATP</name>
        <dbReference type="ChEBI" id="CHEBI:30616"/>
    </ligand>
</feature>
<dbReference type="EMBL" id="CP019236">
    <property type="protein sequence ID" value="APW37332.1"/>
    <property type="molecule type" value="Genomic_DNA"/>
</dbReference>
<protein>
    <recommendedName>
        <fullName evidence="9">Tryptophan--tRNA ligase</fullName>
        <ecNumber evidence="9">6.1.1.2</ecNumber>
    </recommendedName>
    <alternativeName>
        <fullName evidence="9">Tryptophanyl-tRNA synthetase</fullName>
        <shortName evidence="9">TrpRS</shortName>
    </alternativeName>
</protein>